<evidence type="ECO:0000313" key="1">
    <source>
        <dbReference type="EMBL" id="ORY48606.1"/>
    </source>
</evidence>
<keyword evidence="2" id="KW-1185">Reference proteome</keyword>
<dbReference type="AlphaFoldDB" id="A0A1Y2CNT0"/>
<accession>A0A1Y2CNT0</accession>
<reference evidence="1 2" key="1">
    <citation type="submission" date="2016-07" db="EMBL/GenBank/DDBJ databases">
        <title>Pervasive Adenine N6-methylation of Active Genes in Fungi.</title>
        <authorList>
            <consortium name="DOE Joint Genome Institute"/>
            <person name="Mondo S.J."/>
            <person name="Dannebaum R.O."/>
            <person name="Kuo R.C."/>
            <person name="Labutti K."/>
            <person name="Haridas S."/>
            <person name="Kuo A."/>
            <person name="Salamov A."/>
            <person name="Ahrendt S.R."/>
            <person name="Lipzen A."/>
            <person name="Sullivan W."/>
            <person name="Andreopoulos W.B."/>
            <person name="Clum A."/>
            <person name="Lindquist E."/>
            <person name="Daum C."/>
            <person name="Ramamoorthy G.K."/>
            <person name="Gryganskyi A."/>
            <person name="Culley D."/>
            <person name="Magnuson J.K."/>
            <person name="James T.Y."/>
            <person name="O'Malley M.A."/>
            <person name="Stajich J.E."/>
            <person name="Spatafora J.W."/>
            <person name="Visel A."/>
            <person name="Grigoriev I.V."/>
        </authorList>
    </citation>
    <scope>NUCLEOTIDE SEQUENCE [LARGE SCALE GENOMIC DNA]</scope>
    <source>
        <strain evidence="1 2">JEL800</strain>
    </source>
</reference>
<name>A0A1Y2CNT0_9FUNG</name>
<evidence type="ECO:0000313" key="2">
    <source>
        <dbReference type="Proteomes" id="UP000193642"/>
    </source>
</evidence>
<organism evidence="1 2">
    <name type="scientific">Rhizoclosmatium globosum</name>
    <dbReference type="NCBI Taxonomy" id="329046"/>
    <lineage>
        <taxon>Eukaryota</taxon>
        <taxon>Fungi</taxon>
        <taxon>Fungi incertae sedis</taxon>
        <taxon>Chytridiomycota</taxon>
        <taxon>Chytridiomycota incertae sedis</taxon>
        <taxon>Chytridiomycetes</taxon>
        <taxon>Chytridiales</taxon>
        <taxon>Chytriomycetaceae</taxon>
        <taxon>Rhizoclosmatium</taxon>
    </lineage>
</organism>
<dbReference type="Proteomes" id="UP000193642">
    <property type="component" value="Unassembled WGS sequence"/>
</dbReference>
<proteinExistence type="predicted"/>
<comment type="caution">
    <text evidence="1">The sequence shown here is derived from an EMBL/GenBank/DDBJ whole genome shotgun (WGS) entry which is preliminary data.</text>
</comment>
<dbReference type="EMBL" id="MCGO01000011">
    <property type="protein sequence ID" value="ORY48606.1"/>
    <property type="molecule type" value="Genomic_DNA"/>
</dbReference>
<gene>
    <name evidence="1" type="ORF">BCR33DRAFT_39860</name>
</gene>
<sequence>MRGDDPLFVLMVVFPVFSSTWSSSFVLLSTSGSVSSKPVVVGRSVGAESSSTSEYSAPGTISNAAMGMTGCVYVCLEERVVIRKASKGVVQRVYLPGTVDSSVAEVDAEAESACKLFPELPAREKRRTPGNDGGGGGGMTSLLKLPLNPMFPTALRRFHLKLKPFIL</sequence>
<protein>
    <submittedName>
        <fullName evidence="1">Uncharacterized protein</fullName>
    </submittedName>
</protein>